<protein>
    <submittedName>
        <fullName evidence="7">GH92 family glycosyl hydrolase</fullName>
    </submittedName>
</protein>
<dbReference type="Proteomes" id="UP001596023">
    <property type="component" value="Unassembled WGS sequence"/>
</dbReference>
<dbReference type="InterPro" id="IPR005887">
    <property type="entry name" value="GH92_a_mannosidase_put"/>
</dbReference>
<dbReference type="Gene3D" id="1.20.1050.60">
    <property type="entry name" value="alpha-1,2-mannosidase"/>
    <property type="match status" value="1"/>
</dbReference>
<feature type="domain" description="Glycosyl hydrolase family 92" evidence="5">
    <location>
        <begin position="246"/>
        <end position="740"/>
    </location>
</feature>
<evidence type="ECO:0000256" key="4">
    <source>
        <dbReference type="SAM" id="SignalP"/>
    </source>
</evidence>
<evidence type="ECO:0000256" key="1">
    <source>
        <dbReference type="ARBA" id="ARBA00001913"/>
    </source>
</evidence>
<dbReference type="Gene3D" id="1.20.1610.10">
    <property type="entry name" value="alpha-1,2-mannosidases domains"/>
    <property type="match status" value="1"/>
</dbReference>
<reference evidence="8" key="1">
    <citation type="journal article" date="2019" name="Int. J. Syst. Evol. Microbiol.">
        <title>The Global Catalogue of Microorganisms (GCM) 10K type strain sequencing project: providing services to taxonomists for standard genome sequencing and annotation.</title>
        <authorList>
            <consortium name="The Broad Institute Genomics Platform"/>
            <consortium name="The Broad Institute Genome Sequencing Center for Infectious Disease"/>
            <person name="Wu L."/>
            <person name="Ma J."/>
        </authorList>
    </citation>
    <scope>NUCLEOTIDE SEQUENCE [LARGE SCALE GENOMIC DNA]</scope>
    <source>
        <strain evidence="8">CCUG 66188</strain>
    </source>
</reference>
<organism evidence="7 8">
    <name type="scientific">Dysgonomonas termitidis</name>
    <dbReference type="NCBI Taxonomy" id="1516126"/>
    <lineage>
        <taxon>Bacteria</taxon>
        <taxon>Pseudomonadati</taxon>
        <taxon>Bacteroidota</taxon>
        <taxon>Bacteroidia</taxon>
        <taxon>Bacteroidales</taxon>
        <taxon>Dysgonomonadaceae</taxon>
        <taxon>Dysgonomonas</taxon>
    </lineage>
</organism>
<comment type="cofactor">
    <cofactor evidence="1">
        <name>Ca(2+)</name>
        <dbReference type="ChEBI" id="CHEBI:29108"/>
    </cofactor>
</comment>
<evidence type="ECO:0000256" key="2">
    <source>
        <dbReference type="ARBA" id="ARBA00011245"/>
    </source>
</evidence>
<dbReference type="EMBL" id="JBHSGN010000015">
    <property type="protein sequence ID" value="MFC4672599.1"/>
    <property type="molecule type" value="Genomic_DNA"/>
</dbReference>
<dbReference type="Pfam" id="PF07971">
    <property type="entry name" value="Glyco_hydro_92"/>
    <property type="match status" value="1"/>
</dbReference>
<evidence type="ECO:0000256" key="3">
    <source>
        <dbReference type="ARBA" id="ARBA00022837"/>
    </source>
</evidence>
<evidence type="ECO:0000259" key="6">
    <source>
        <dbReference type="Pfam" id="PF17678"/>
    </source>
</evidence>
<dbReference type="SUPFAM" id="SSF48208">
    <property type="entry name" value="Six-hairpin glycosidases"/>
    <property type="match status" value="1"/>
</dbReference>
<evidence type="ECO:0000313" key="7">
    <source>
        <dbReference type="EMBL" id="MFC4672599.1"/>
    </source>
</evidence>
<dbReference type="Gene3D" id="3.30.2080.10">
    <property type="entry name" value="GH92 mannosidase domain"/>
    <property type="match status" value="1"/>
</dbReference>
<name>A0ABV9KRY3_9BACT</name>
<comment type="caution">
    <text evidence="7">The sequence shown here is derived from an EMBL/GenBank/DDBJ whole genome shotgun (WGS) entry which is preliminary data.</text>
</comment>
<sequence length="762" mass="86597">MIKQIKISGILALISLFSSCIASIGDYDNEKTPVDYVNVYMGNISHMLVPTFPTVHLPNSMLRVYPERRDYTSNVITGLPVIVTSHRGSSAFNISPVSVGDRSSHFAPVINYTYDNEKITPYRYSVYLDEEKIQVDYAPSHQSGVYNFTFQEEGLNKLIINTRNGQLKANGSGLEGWQLIGAGPTKVYLYMETERPVKNIGTFDKQLSAINYNRTFVEGENEAIALEFPGKQINLRYGISFISIEQAKKSLRREINTYNVGEIAEIGRNIWNKALNKIEVKGGSDNDKSVFYTSLYRVYERMINISEDGYYYSATDNKVHSDEGVPFYTDDWIWDTYRAAHPLRILIEPDAEVNMINSYVRMAQQAPNGWMPTFPEITGDSHRMNGNHAVAVVWDAYCKGLRGFNLEAAYNACKSALTEKSLLPWTKQANTVLDSFYQEKGYFPALQEGEDEYVKEVNPREKRQSVAVTLGACYDGWCLSQIAKELGKDDDYRDFLKCSYNYHNLYNKETGFFHPKDKNGNFIMPFDYRFSGGQGARDYYDENNGWTYRWDVPHNPADLMELMGSAEKFIHNLDQTFREPLGKSKFQFYAQLPDQTGNVGQFSMANEPSLHIPYLYNYAGQPWKTQKRIRNLLDQWFRNDLMGVPGDEDGGGLSAFVVFSQMGFYPFTPGSPTYNIGSPVFENVKINIGNGKVFEIEAKNCTRDNKYIQSAILNGKDWDKPWFSHKDIENGGKLVLVMGDKANTAWGASMDNVPPSAEKIIP</sequence>
<dbReference type="GO" id="GO:0016787">
    <property type="term" value="F:hydrolase activity"/>
    <property type="evidence" value="ECO:0007669"/>
    <property type="project" value="UniProtKB-KW"/>
</dbReference>
<evidence type="ECO:0000313" key="8">
    <source>
        <dbReference type="Proteomes" id="UP001596023"/>
    </source>
</evidence>
<dbReference type="Gene3D" id="2.70.98.10">
    <property type="match status" value="1"/>
</dbReference>
<accession>A0ABV9KRY3</accession>
<dbReference type="InterPro" id="IPR008928">
    <property type="entry name" value="6-hairpin_glycosidase_sf"/>
</dbReference>
<dbReference type="InterPro" id="IPR012939">
    <property type="entry name" value="Glyco_hydro_92"/>
</dbReference>
<evidence type="ECO:0000259" key="5">
    <source>
        <dbReference type="Pfam" id="PF07971"/>
    </source>
</evidence>
<dbReference type="InterPro" id="IPR014718">
    <property type="entry name" value="GH-type_carb-bd"/>
</dbReference>
<dbReference type="RefSeq" id="WP_379993787.1">
    <property type="nucleotide sequence ID" value="NZ_JBHSGN010000015.1"/>
</dbReference>
<dbReference type="PROSITE" id="PS51257">
    <property type="entry name" value="PROKAR_LIPOPROTEIN"/>
    <property type="match status" value="1"/>
</dbReference>
<keyword evidence="3" id="KW-0106">Calcium</keyword>
<dbReference type="InterPro" id="IPR050883">
    <property type="entry name" value="PNGase"/>
</dbReference>
<feature type="signal peptide" evidence="4">
    <location>
        <begin position="1"/>
        <end position="22"/>
    </location>
</feature>
<keyword evidence="8" id="KW-1185">Reference proteome</keyword>
<feature type="chain" id="PRO_5046674207" evidence="4">
    <location>
        <begin position="23"/>
        <end position="762"/>
    </location>
</feature>
<dbReference type="PANTHER" id="PTHR12143:SF43">
    <property type="entry name" value="PUTATIVE-RELATED"/>
    <property type="match status" value="1"/>
</dbReference>
<dbReference type="Pfam" id="PF17678">
    <property type="entry name" value="Glyco_hydro_92N"/>
    <property type="match status" value="1"/>
</dbReference>
<dbReference type="InterPro" id="IPR041371">
    <property type="entry name" value="GH92_N"/>
</dbReference>
<proteinExistence type="predicted"/>
<feature type="domain" description="Glycosyl hydrolase family 92 N-terminal" evidence="6">
    <location>
        <begin position="36"/>
        <end position="240"/>
    </location>
</feature>
<gene>
    <name evidence="7" type="ORF">ACFO6W_02720</name>
</gene>
<dbReference type="NCBIfam" id="TIGR01180">
    <property type="entry name" value="aman2_put"/>
    <property type="match status" value="1"/>
</dbReference>
<keyword evidence="7" id="KW-0378">Hydrolase</keyword>
<comment type="subunit">
    <text evidence="2">Monomer.</text>
</comment>
<dbReference type="PANTHER" id="PTHR12143">
    <property type="entry name" value="PEPTIDE N-GLYCANASE PNGASE -RELATED"/>
    <property type="match status" value="1"/>
</dbReference>
<keyword evidence="4" id="KW-0732">Signal</keyword>